<evidence type="ECO:0000313" key="1">
    <source>
        <dbReference type="EMBL" id="MCI84367.1"/>
    </source>
</evidence>
<dbReference type="Proteomes" id="UP000265520">
    <property type="component" value="Unassembled WGS sequence"/>
</dbReference>
<protein>
    <submittedName>
        <fullName evidence="1">Transcription factor 25-like</fullName>
    </submittedName>
</protein>
<comment type="caution">
    <text evidence="1">The sequence shown here is derived from an EMBL/GenBank/DDBJ whole genome shotgun (WGS) entry which is preliminary data.</text>
</comment>
<feature type="non-terminal residue" evidence="1">
    <location>
        <position position="1"/>
    </location>
</feature>
<accession>A0A392V828</accession>
<keyword evidence="2" id="KW-1185">Reference proteome</keyword>
<evidence type="ECO:0000313" key="2">
    <source>
        <dbReference type="Proteomes" id="UP000265520"/>
    </source>
</evidence>
<reference evidence="1 2" key="1">
    <citation type="journal article" date="2018" name="Front. Plant Sci.">
        <title>Red Clover (Trifolium pratense) and Zigzag Clover (T. medium) - A Picture of Genomic Similarities and Differences.</title>
        <authorList>
            <person name="Dluhosova J."/>
            <person name="Istvanek J."/>
            <person name="Nedelnik J."/>
            <person name="Repkova J."/>
        </authorList>
    </citation>
    <scope>NUCLEOTIDE SEQUENCE [LARGE SCALE GENOMIC DNA]</scope>
    <source>
        <strain evidence="2">cv. 10/8</strain>
        <tissue evidence="1">Leaf</tissue>
    </source>
</reference>
<dbReference type="AlphaFoldDB" id="A0A392V828"/>
<sequence>NQHGNGHAPRGVANRNALAVLFESMLPWVTYEEGGPDVNQPGDGEQDNQ</sequence>
<name>A0A392V828_9FABA</name>
<organism evidence="1 2">
    <name type="scientific">Trifolium medium</name>
    <dbReference type="NCBI Taxonomy" id="97028"/>
    <lineage>
        <taxon>Eukaryota</taxon>
        <taxon>Viridiplantae</taxon>
        <taxon>Streptophyta</taxon>
        <taxon>Embryophyta</taxon>
        <taxon>Tracheophyta</taxon>
        <taxon>Spermatophyta</taxon>
        <taxon>Magnoliopsida</taxon>
        <taxon>eudicotyledons</taxon>
        <taxon>Gunneridae</taxon>
        <taxon>Pentapetalae</taxon>
        <taxon>rosids</taxon>
        <taxon>fabids</taxon>
        <taxon>Fabales</taxon>
        <taxon>Fabaceae</taxon>
        <taxon>Papilionoideae</taxon>
        <taxon>50 kb inversion clade</taxon>
        <taxon>NPAAA clade</taxon>
        <taxon>Hologalegina</taxon>
        <taxon>IRL clade</taxon>
        <taxon>Trifolieae</taxon>
        <taxon>Trifolium</taxon>
    </lineage>
</organism>
<proteinExistence type="predicted"/>
<dbReference type="EMBL" id="LXQA011089239">
    <property type="protein sequence ID" value="MCI84367.1"/>
    <property type="molecule type" value="Genomic_DNA"/>
</dbReference>